<sequence>MLGKLGSWIKQKRETLRLAREAKQLLGFGEPDLYSYRVAMHHPLYKRGEPHPDDLAAFVTMAGYDIARAHDAGVLAMLDRVEVSLDDGLVLIGSPEAEAVTRLAFGYTRKAGAGGMRFVSTPVKLPYRWEEDRTLVSAQYERFVPGAGRARRPNWPIIDETSGSARPIFPVVSNSGLLHTDLLLITKVPNFLTPVAYESGRSLVSVAGAHGPGTRSVELLLNDRRLLGQIREGIPEGAQAFQVLLDATDIRHDPRSGSIAKTLRVRDIKVFERPEATWRSAMRESVARRSSWLAELGRE</sequence>
<dbReference type="RefSeq" id="WP_308711385.1">
    <property type="nucleotide sequence ID" value="NZ_JAVHUY010000004.1"/>
</dbReference>
<name>A0ABU0ZAL9_9ACTN</name>
<organism evidence="1 2">
    <name type="scientific">Phytohabitans maris</name>
    <dbReference type="NCBI Taxonomy" id="3071409"/>
    <lineage>
        <taxon>Bacteria</taxon>
        <taxon>Bacillati</taxon>
        <taxon>Actinomycetota</taxon>
        <taxon>Actinomycetes</taxon>
        <taxon>Micromonosporales</taxon>
        <taxon>Micromonosporaceae</taxon>
    </lineage>
</organism>
<evidence type="ECO:0000313" key="2">
    <source>
        <dbReference type="Proteomes" id="UP001230908"/>
    </source>
</evidence>
<dbReference type="Proteomes" id="UP001230908">
    <property type="component" value="Unassembled WGS sequence"/>
</dbReference>
<proteinExistence type="predicted"/>
<reference evidence="1 2" key="1">
    <citation type="submission" date="2023-08" db="EMBL/GenBank/DDBJ databases">
        <title>Phytohabitans sansha sp. nov., isolated from marine sediment.</title>
        <authorList>
            <person name="Zhao Y."/>
            <person name="Yi K."/>
        </authorList>
    </citation>
    <scope>NUCLEOTIDE SEQUENCE [LARGE SCALE GENOMIC DNA]</scope>
    <source>
        <strain evidence="1 2">ZYX-F-186</strain>
    </source>
</reference>
<dbReference type="EMBL" id="JAVHUY010000004">
    <property type="protein sequence ID" value="MDQ7904113.1"/>
    <property type="molecule type" value="Genomic_DNA"/>
</dbReference>
<keyword evidence="2" id="KW-1185">Reference proteome</keyword>
<accession>A0ABU0ZAL9</accession>
<gene>
    <name evidence="1" type="ORF">RB614_06195</name>
</gene>
<protein>
    <submittedName>
        <fullName evidence="1">Uncharacterized protein</fullName>
    </submittedName>
</protein>
<comment type="caution">
    <text evidence="1">The sequence shown here is derived from an EMBL/GenBank/DDBJ whole genome shotgun (WGS) entry which is preliminary data.</text>
</comment>
<evidence type="ECO:0000313" key="1">
    <source>
        <dbReference type="EMBL" id="MDQ7904113.1"/>
    </source>
</evidence>